<reference evidence="3" key="1">
    <citation type="journal article" date="2019" name="Int. J. Syst. Evol. Microbiol.">
        <title>The Global Catalogue of Microorganisms (GCM) 10K type strain sequencing project: providing services to taxonomists for standard genome sequencing and annotation.</title>
        <authorList>
            <consortium name="The Broad Institute Genomics Platform"/>
            <consortium name="The Broad Institute Genome Sequencing Center for Infectious Disease"/>
            <person name="Wu L."/>
            <person name="Ma J."/>
        </authorList>
    </citation>
    <scope>NUCLEOTIDE SEQUENCE [LARGE SCALE GENOMIC DNA]</scope>
    <source>
        <strain evidence="3">JCM 14560</strain>
    </source>
</reference>
<dbReference type="EMBL" id="BAAANT010000037">
    <property type="protein sequence ID" value="GAA2153230.1"/>
    <property type="molecule type" value="Genomic_DNA"/>
</dbReference>
<proteinExistence type="predicted"/>
<dbReference type="Proteomes" id="UP001422759">
    <property type="component" value="Unassembled WGS sequence"/>
</dbReference>
<evidence type="ECO:0000313" key="2">
    <source>
        <dbReference type="EMBL" id="GAA2153230.1"/>
    </source>
</evidence>
<dbReference type="RefSeq" id="WP_344468268.1">
    <property type="nucleotide sequence ID" value="NZ_BAAANT010000037.1"/>
</dbReference>
<gene>
    <name evidence="2" type="ORF">GCM10009760_50710</name>
</gene>
<feature type="compositionally biased region" description="Basic and acidic residues" evidence="1">
    <location>
        <begin position="1"/>
        <end position="17"/>
    </location>
</feature>
<sequence length="104" mass="10972">MTVINEPRRPLVNDRTPDLNGRQAPRSLATPIRQSGQEPSPGHRAAAQLLGLREIALPAAVIAAADALLDDALASHDPVTREAAAVTRSRLRAALGLVQAPQSM</sequence>
<keyword evidence="3" id="KW-1185">Reference proteome</keyword>
<protein>
    <submittedName>
        <fullName evidence="2">Uncharacterized protein</fullName>
    </submittedName>
</protein>
<evidence type="ECO:0000256" key="1">
    <source>
        <dbReference type="SAM" id="MobiDB-lite"/>
    </source>
</evidence>
<comment type="caution">
    <text evidence="2">The sequence shown here is derived from an EMBL/GenBank/DDBJ whole genome shotgun (WGS) entry which is preliminary data.</text>
</comment>
<organism evidence="2 3">
    <name type="scientific">Kitasatospora kazusensis</name>
    <dbReference type="NCBI Taxonomy" id="407974"/>
    <lineage>
        <taxon>Bacteria</taxon>
        <taxon>Bacillati</taxon>
        <taxon>Actinomycetota</taxon>
        <taxon>Actinomycetes</taxon>
        <taxon>Kitasatosporales</taxon>
        <taxon>Streptomycetaceae</taxon>
        <taxon>Kitasatospora</taxon>
    </lineage>
</organism>
<accession>A0ABP5LW92</accession>
<evidence type="ECO:0000313" key="3">
    <source>
        <dbReference type="Proteomes" id="UP001422759"/>
    </source>
</evidence>
<name>A0ABP5LW92_9ACTN</name>
<feature type="region of interest" description="Disordered" evidence="1">
    <location>
        <begin position="1"/>
        <end position="43"/>
    </location>
</feature>